<evidence type="ECO:0000313" key="2">
    <source>
        <dbReference type="Proteomes" id="UP000189857"/>
    </source>
</evidence>
<reference evidence="1 2" key="1">
    <citation type="submission" date="2017-02" db="EMBL/GenBank/DDBJ databases">
        <authorList>
            <person name="Peterson S.W."/>
        </authorList>
    </citation>
    <scope>NUCLEOTIDE SEQUENCE [LARGE SCALE GENOMIC DNA]</scope>
    <source>
        <strain evidence="1 2">ATCC 17233</strain>
    </source>
</reference>
<gene>
    <name evidence="1" type="ORF">SAMN02745110_02478</name>
</gene>
<proteinExistence type="predicted"/>
<dbReference type="Proteomes" id="UP000189857">
    <property type="component" value="Unassembled WGS sequence"/>
</dbReference>
<accession>A0A1T4QQV0</accession>
<protein>
    <submittedName>
        <fullName evidence="1">Uncharacterized protein</fullName>
    </submittedName>
</protein>
<dbReference type="AlphaFoldDB" id="A0A1T4QQV0"/>
<evidence type="ECO:0000313" key="1">
    <source>
        <dbReference type="EMBL" id="SKA06064.1"/>
    </source>
</evidence>
<name>A0A1T4QQV0_9FIRM</name>
<dbReference type="RefSeq" id="WP_078788252.1">
    <property type="nucleotide sequence ID" value="NZ_FMTO01000014.1"/>
</dbReference>
<sequence length="82" mass="9323">MKIESNETFECYETAYESWHGGKDITLDGIKLIPITILDKIKAEVEQIELLAVYTRGDIKSMALEIIDKYRAESEVGNEAKI</sequence>
<organism evidence="1 2">
    <name type="scientific">Eubacterium ruminantium</name>
    <dbReference type="NCBI Taxonomy" id="42322"/>
    <lineage>
        <taxon>Bacteria</taxon>
        <taxon>Bacillati</taxon>
        <taxon>Bacillota</taxon>
        <taxon>Clostridia</taxon>
        <taxon>Eubacteriales</taxon>
        <taxon>Eubacteriaceae</taxon>
        <taxon>Eubacterium</taxon>
    </lineage>
</organism>
<dbReference type="EMBL" id="FUXA01000025">
    <property type="protein sequence ID" value="SKA06064.1"/>
    <property type="molecule type" value="Genomic_DNA"/>
</dbReference>
<keyword evidence="2" id="KW-1185">Reference proteome</keyword>